<evidence type="ECO:0000313" key="1">
    <source>
        <dbReference type="EMBL" id="AEG00530.1"/>
    </source>
</evidence>
<dbReference type="Proteomes" id="UP000008888">
    <property type="component" value="Chromosome"/>
</dbReference>
<reference key="2">
    <citation type="submission" date="2011-05" db="EMBL/GenBank/DDBJ databases">
        <title>Complete genome sequence of the aerobic marine methanotroph Methylomonas methanica MC09.</title>
        <authorList>
            <person name="Boden R."/>
            <person name="Cunliffe M."/>
            <person name="Scanlan J."/>
            <person name="Moussard H."/>
            <person name="Kits K.D."/>
            <person name="Klotz M."/>
            <person name="Jetten M."/>
            <person name="Vuilleumier S."/>
            <person name="Han J."/>
            <person name="Peters L."/>
            <person name="Mikhailova N."/>
            <person name="Teshima H."/>
            <person name="Tapia R."/>
            <person name="Kyrpides N."/>
            <person name="Ivanova N."/>
            <person name="Pagani I."/>
            <person name="Cheng J.-F."/>
            <person name="Goodwin L."/>
            <person name="Han C."/>
            <person name="Hauser L."/>
            <person name="Land M."/>
            <person name="Lapidus A."/>
            <person name="Lucas S."/>
            <person name="Pitluck S."/>
            <person name="Woyke T."/>
            <person name="Stein L.Y."/>
            <person name="Murrell C."/>
        </authorList>
    </citation>
    <scope>NUCLEOTIDE SEQUENCE</scope>
    <source>
        <strain>MC09</strain>
    </source>
</reference>
<sequence>MAFKNEKISEQDIAKFDAVINYENLRKHARYISRFYPSSHHWWTLDREKDAYVIRVVGGGREQLDYYALVIEGQPVVFNVDDQWEGNDSVGIHAHWNVYDLCIPEELKPRRQEIKQLIREGLEEKAFCRPFADGGTVDNPNTLARGNVVSFEVEFK</sequence>
<proteinExistence type="predicted"/>
<dbReference type="HOGENOM" id="CLU_1684538_0_0_6"/>
<dbReference type="OrthoDB" id="5568690at2"/>
<dbReference type="AlphaFoldDB" id="G0A6Q9"/>
<evidence type="ECO:0000313" key="2">
    <source>
        <dbReference type="Proteomes" id="UP000008888"/>
    </source>
</evidence>
<dbReference type="KEGG" id="mmt:Metme_2125"/>
<gene>
    <name evidence="1" type="ordered locus">Metme_2125</name>
</gene>
<dbReference type="EMBL" id="CP002738">
    <property type="protein sequence ID" value="AEG00530.1"/>
    <property type="molecule type" value="Genomic_DNA"/>
</dbReference>
<reference evidence="1 2" key="1">
    <citation type="journal article" date="2011" name="J. Bacteriol.">
        <title>Complete Genome Sequence of the Aerobic Marine Methanotroph Methylomonas methanica MC09.</title>
        <authorList>
            <person name="Boden R."/>
            <person name="Cunliffe M."/>
            <person name="Scanlan J."/>
            <person name="Moussard H."/>
            <person name="Kits K.D."/>
            <person name="Klotz M.G."/>
            <person name="Jetten M.S."/>
            <person name="Vuilleumier S."/>
            <person name="Han J."/>
            <person name="Peters L."/>
            <person name="Mikhailova N."/>
            <person name="Teshima H."/>
            <person name="Tapia R."/>
            <person name="Kyrpides N."/>
            <person name="Ivanova N."/>
            <person name="Pagani I."/>
            <person name="Cheng J.F."/>
            <person name="Goodwin L."/>
            <person name="Han C."/>
            <person name="Hauser L."/>
            <person name="Land M.L."/>
            <person name="Lapidus A."/>
            <person name="Lucas S."/>
            <person name="Pitluck S."/>
            <person name="Woyke T."/>
            <person name="Stein L."/>
            <person name="Murrell J.C."/>
        </authorList>
    </citation>
    <scope>NUCLEOTIDE SEQUENCE [LARGE SCALE GENOMIC DNA]</scope>
    <source>
        <strain evidence="1 2">MC09</strain>
    </source>
</reference>
<dbReference type="RefSeq" id="WP_013818774.1">
    <property type="nucleotide sequence ID" value="NC_015572.1"/>
</dbReference>
<reference evidence="2" key="3">
    <citation type="submission" date="2011-05" db="EMBL/GenBank/DDBJ databases">
        <title>Complete sequence of Methylomonas methanica MC09.</title>
        <authorList>
            <consortium name="US DOE Joint Genome Institute"/>
            <person name="Lucas S."/>
            <person name="Han J."/>
            <person name="Lapidus A."/>
            <person name="Cheng J.-F."/>
            <person name="Goodwin L."/>
            <person name="Pitluck S."/>
            <person name="Peters L."/>
            <person name="Mikhailova N."/>
            <person name="Teshima H."/>
            <person name="Han C."/>
            <person name="Tapia R."/>
            <person name="Land M."/>
            <person name="Hauser L."/>
            <person name="Kyrpides N."/>
            <person name="Ivanova N."/>
            <person name="Pagani I."/>
            <person name="Stein L."/>
            <person name="Woyke T."/>
        </authorList>
    </citation>
    <scope>NUCLEOTIDE SEQUENCE [LARGE SCALE GENOMIC DNA]</scope>
    <source>
        <strain evidence="2">MC09</strain>
    </source>
</reference>
<keyword evidence="2" id="KW-1185">Reference proteome</keyword>
<accession>G0A6Q9</accession>
<name>G0A6Q9_METMM</name>
<organism evidence="1 2">
    <name type="scientific">Methylomonas methanica (strain DSM 25384 / MC09)</name>
    <dbReference type="NCBI Taxonomy" id="857087"/>
    <lineage>
        <taxon>Bacteria</taxon>
        <taxon>Pseudomonadati</taxon>
        <taxon>Pseudomonadota</taxon>
        <taxon>Gammaproteobacteria</taxon>
        <taxon>Methylococcales</taxon>
        <taxon>Methylococcaceae</taxon>
        <taxon>Methylomonas</taxon>
    </lineage>
</organism>
<protein>
    <submittedName>
        <fullName evidence="1">Uncharacterized protein</fullName>
    </submittedName>
</protein>